<dbReference type="PANTHER" id="PTHR22891">
    <property type="entry name" value="EUKARYOTIC TRANSLATION INITIATION FACTOR 2C"/>
    <property type="match status" value="1"/>
</dbReference>
<dbReference type="InterPro" id="IPR032474">
    <property type="entry name" value="Argonaute_N"/>
</dbReference>
<dbReference type="Pfam" id="PF16486">
    <property type="entry name" value="ArgoN"/>
    <property type="match status" value="1"/>
</dbReference>
<evidence type="ECO:0000256" key="1">
    <source>
        <dbReference type="RuleBase" id="RU361178"/>
    </source>
</evidence>
<dbReference type="SMART" id="SM01163">
    <property type="entry name" value="DUF1785"/>
    <property type="match status" value="1"/>
</dbReference>
<proteinExistence type="inferred from homology"/>
<comment type="similarity">
    <text evidence="1">Belongs to the argonaute family.</text>
</comment>
<dbReference type="InterPro" id="IPR036085">
    <property type="entry name" value="PAZ_dom_sf"/>
</dbReference>
<dbReference type="Gene3D" id="3.30.420.10">
    <property type="entry name" value="Ribonuclease H-like superfamily/Ribonuclease H"/>
    <property type="match status" value="1"/>
</dbReference>
<dbReference type="SUPFAM" id="SSF101690">
    <property type="entry name" value="PAZ domain"/>
    <property type="match status" value="1"/>
</dbReference>
<dbReference type="Pfam" id="PF08699">
    <property type="entry name" value="ArgoL1"/>
    <property type="match status" value="1"/>
</dbReference>
<dbReference type="Gene3D" id="2.170.260.10">
    <property type="entry name" value="paz domain"/>
    <property type="match status" value="1"/>
</dbReference>
<gene>
    <name evidence="4" type="ORF">M408DRAFT_26081</name>
</gene>
<dbReference type="STRING" id="933852.A0A0C3B1W8"/>
<dbReference type="PROSITE" id="PS50821">
    <property type="entry name" value="PAZ"/>
    <property type="match status" value="1"/>
</dbReference>
<feature type="domain" description="PAZ" evidence="2">
    <location>
        <begin position="235"/>
        <end position="333"/>
    </location>
</feature>
<keyword evidence="5" id="KW-1185">Reference proteome</keyword>
<dbReference type="InterPro" id="IPR014811">
    <property type="entry name" value="ArgoL1"/>
</dbReference>
<dbReference type="InterPro" id="IPR032472">
    <property type="entry name" value="ArgoL2"/>
</dbReference>
<evidence type="ECO:0000259" key="3">
    <source>
        <dbReference type="PROSITE" id="PS50822"/>
    </source>
</evidence>
<dbReference type="SUPFAM" id="SSF53098">
    <property type="entry name" value="Ribonuclease H-like"/>
    <property type="match status" value="1"/>
</dbReference>
<dbReference type="InterPro" id="IPR003165">
    <property type="entry name" value="Piwi"/>
</dbReference>
<name>A0A0C3B1W8_SERVB</name>
<dbReference type="InterPro" id="IPR036397">
    <property type="entry name" value="RNaseH_sf"/>
</dbReference>
<dbReference type="Pfam" id="PF02170">
    <property type="entry name" value="PAZ"/>
    <property type="match status" value="1"/>
</dbReference>
<dbReference type="HOGENOM" id="CLU_004544_4_3_1"/>
<dbReference type="SMART" id="SM00950">
    <property type="entry name" value="Piwi"/>
    <property type="match status" value="1"/>
</dbReference>
<sequence>MSQGWLQVKPKPGTMGSNVAGAITVNCLRMMSSPTIPFWHYDTFKETDVRAATKWMIIDRLEQENSQIFSQRVLYDGNKNMYSPEELMLPNGNAGGVFSVPLNYPRKTYTVVIQRVNIIQPVDVKLALMQSGDWDKKQIAINLMNVLLRSYPARLNEITVKGRGFYTKNGSQQTGHGVDFWRGFITSVRPSPSHFIINIDASVIPMYPSSYLTDAVCNYTGRGPGRGPGQLGEVTANTTAAKRLRILILRYIKGLRVLIAHLESSRGPVTKKISDVLWESAASYTFEHEDGTMTVQAYFRKYKNISLKYPDLPILAMIGKNAALPLELLKIVPGQPYRGVLPERVAPNFLTFATQKPQRRLNDLRGSTQLLGLDLLPPTGNLPQRHRSPYLYESGVKVDQTFMQVPARVLPPPALQANQPVSIRDPAQGSWNMTSQRVYRPATVKNLHLILGTAPPGDIQQFTRVVDQMITIWASMGIRCNHQNQQETVITRDQIQDFQGLQGSLNKFYERVKQNKSVGKGNSLVVVFVQDSAKAMRESTKWWGDVWTGIPTQALKVSKLMSQRGLDQYARNVGLKINSKMNTSDGGTPRSGINVYARSLDQTIMRDSPMIVGLDTSHPTPGSQFPTTAAMVYSIDEYATEYRSKVTFQRPRQELISGLKESFMAALQAHSRIEKRSGSFAKRVIVFRDGVSEGQFAQVMEAEVRPILEALKGMSETLGKMGIDHPIPRLTFIVVGKKHHIRFFPQPGSKMADRNDNSVPGTVIDTDITTPEPNLFDFYLQSHGSLLGTSRPAHYSVIYDDSGLSADELEKFSHDLCHVYQIATRSVSVPAPVYYADKLAGRSSIFFHDVFRRNETASTFSDEMTYEDWSNHFDSVRARPENERMYWL</sequence>
<protein>
    <recommendedName>
        <fullName evidence="6">Piwi domain-containing protein</fullName>
    </recommendedName>
</protein>
<dbReference type="OrthoDB" id="10252740at2759"/>
<dbReference type="PROSITE" id="PS50822">
    <property type="entry name" value="PIWI"/>
    <property type="match status" value="1"/>
</dbReference>
<organism evidence="4 5">
    <name type="scientific">Serendipita vermifera MAFF 305830</name>
    <dbReference type="NCBI Taxonomy" id="933852"/>
    <lineage>
        <taxon>Eukaryota</taxon>
        <taxon>Fungi</taxon>
        <taxon>Dikarya</taxon>
        <taxon>Basidiomycota</taxon>
        <taxon>Agaricomycotina</taxon>
        <taxon>Agaricomycetes</taxon>
        <taxon>Sebacinales</taxon>
        <taxon>Serendipitaceae</taxon>
        <taxon>Serendipita</taxon>
    </lineage>
</organism>
<dbReference type="AlphaFoldDB" id="A0A0C3B1W8"/>
<evidence type="ECO:0000259" key="2">
    <source>
        <dbReference type="PROSITE" id="PS50821"/>
    </source>
</evidence>
<evidence type="ECO:0000313" key="5">
    <source>
        <dbReference type="Proteomes" id="UP000054097"/>
    </source>
</evidence>
<evidence type="ECO:0008006" key="6">
    <source>
        <dbReference type="Google" id="ProtNLM"/>
    </source>
</evidence>
<dbReference type="EMBL" id="KN824313">
    <property type="protein sequence ID" value="KIM25526.1"/>
    <property type="molecule type" value="Genomic_DNA"/>
</dbReference>
<dbReference type="InterPro" id="IPR003100">
    <property type="entry name" value="PAZ_dom"/>
</dbReference>
<evidence type="ECO:0000313" key="4">
    <source>
        <dbReference type="EMBL" id="KIM25526.1"/>
    </source>
</evidence>
<dbReference type="InterPro" id="IPR012337">
    <property type="entry name" value="RNaseH-like_sf"/>
</dbReference>
<dbReference type="Pfam" id="PF16488">
    <property type="entry name" value="ArgoL2"/>
    <property type="match status" value="1"/>
</dbReference>
<dbReference type="CDD" id="cd02846">
    <property type="entry name" value="PAZ_argonaute_like"/>
    <property type="match status" value="1"/>
</dbReference>
<dbReference type="Gene3D" id="3.40.50.2300">
    <property type="match status" value="1"/>
</dbReference>
<reference evidence="5" key="2">
    <citation type="submission" date="2015-01" db="EMBL/GenBank/DDBJ databases">
        <title>Evolutionary Origins and Diversification of the Mycorrhizal Mutualists.</title>
        <authorList>
            <consortium name="DOE Joint Genome Institute"/>
            <consortium name="Mycorrhizal Genomics Consortium"/>
            <person name="Kohler A."/>
            <person name="Kuo A."/>
            <person name="Nagy L.G."/>
            <person name="Floudas D."/>
            <person name="Copeland A."/>
            <person name="Barry K.W."/>
            <person name="Cichocki N."/>
            <person name="Veneault-Fourrey C."/>
            <person name="LaButti K."/>
            <person name="Lindquist E.A."/>
            <person name="Lipzen A."/>
            <person name="Lundell T."/>
            <person name="Morin E."/>
            <person name="Murat C."/>
            <person name="Riley R."/>
            <person name="Ohm R."/>
            <person name="Sun H."/>
            <person name="Tunlid A."/>
            <person name="Henrissat B."/>
            <person name="Grigoriev I.V."/>
            <person name="Hibbett D.S."/>
            <person name="Martin F."/>
        </authorList>
    </citation>
    <scope>NUCLEOTIDE SEQUENCE [LARGE SCALE GENOMIC DNA]</scope>
    <source>
        <strain evidence="5">MAFF 305830</strain>
    </source>
</reference>
<feature type="domain" description="Piwi" evidence="3">
    <location>
        <begin position="524"/>
        <end position="848"/>
    </location>
</feature>
<dbReference type="SMART" id="SM00949">
    <property type="entry name" value="PAZ"/>
    <property type="match status" value="1"/>
</dbReference>
<accession>A0A0C3B1W8</accession>
<dbReference type="Proteomes" id="UP000054097">
    <property type="component" value="Unassembled WGS sequence"/>
</dbReference>
<dbReference type="Pfam" id="PF02171">
    <property type="entry name" value="Piwi"/>
    <property type="match status" value="1"/>
</dbReference>
<dbReference type="GO" id="GO:0003723">
    <property type="term" value="F:RNA binding"/>
    <property type="evidence" value="ECO:0007669"/>
    <property type="project" value="InterPro"/>
</dbReference>
<reference evidence="4 5" key="1">
    <citation type="submission" date="2014-04" db="EMBL/GenBank/DDBJ databases">
        <authorList>
            <consortium name="DOE Joint Genome Institute"/>
            <person name="Kuo A."/>
            <person name="Zuccaro A."/>
            <person name="Kohler A."/>
            <person name="Nagy L.G."/>
            <person name="Floudas D."/>
            <person name="Copeland A."/>
            <person name="Barry K.W."/>
            <person name="Cichocki N."/>
            <person name="Veneault-Fourrey C."/>
            <person name="LaButti K."/>
            <person name="Lindquist E.A."/>
            <person name="Lipzen A."/>
            <person name="Lundell T."/>
            <person name="Morin E."/>
            <person name="Murat C."/>
            <person name="Sun H."/>
            <person name="Tunlid A."/>
            <person name="Henrissat B."/>
            <person name="Grigoriev I.V."/>
            <person name="Hibbett D.S."/>
            <person name="Martin F."/>
            <person name="Nordberg H.P."/>
            <person name="Cantor M.N."/>
            <person name="Hua S.X."/>
        </authorList>
    </citation>
    <scope>NUCLEOTIDE SEQUENCE [LARGE SCALE GENOMIC DNA]</scope>
    <source>
        <strain evidence="4 5">MAFF 305830</strain>
    </source>
</reference>